<dbReference type="InterPro" id="IPR004837">
    <property type="entry name" value="NaCa_Exmemb"/>
</dbReference>
<keyword evidence="12" id="KW-1185">Reference proteome</keyword>
<feature type="domain" description="Sodium/calcium exchanger membrane region" evidence="10">
    <location>
        <begin position="432"/>
        <end position="588"/>
    </location>
</feature>
<dbReference type="GO" id="GO:0006874">
    <property type="term" value="P:intracellular calcium ion homeostasis"/>
    <property type="evidence" value="ECO:0007669"/>
    <property type="project" value="TreeGrafter"/>
</dbReference>
<evidence type="ECO:0000256" key="8">
    <source>
        <dbReference type="SAM" id="MobiDB-lite"/>
    </source>
</evidence>
<dbReference type="InterPro" id="IPR004713">
    <property type="entry name" value="CaH_exchang"/>
</dbReference>
<accession>A0AAJ0G9M8</accession>
<dbReference type="Gene3D" id="1.20.1420.30">
    <property type="entry name" value="NCX, central ion-binding region"/>
    <property type="match status" value="2"/>
</dbReference>
<name>A0AAJ0G9M8_9PEZI</name>
<feature type="transmembrane region" description="Helical" evidence="9">
    <location>
        <begin position="465"/>
        <end position="487"/>
    </location>
</feature>
<keyword evidence="7 9" id="KW-0472">Membrane</keyword>
<dbReference type="InterPro" id="IPR044880">
    <property type="entry name" value="NCX_ion-bd_dom_sf"/>
</dbReference>
<protein>
    <recommendedName>
        <fullName evidence="10">Sodium/calcium exchanger membrane region domain-containing protein</fullName>
    </recommendedName>
</protein>
<feature type="transmembrane region" description="Helical" evidence="9">
    <location>
        <begin position="539"/>
        <end position="563"/>
    </location>
</feature>
<evidence type="ECO:0000256" key="1">
    <source>
        <dbReference type="ARBA" id="ARBA00004127"/>
    </source>
</evidence>
<dbReference type="GO" id="GO:0015369">
    <property type="term" value="F:calcium:proton antiporter activity"/>
    <property type="evidence" value="ECO:0007669"/>
    <property type="project" value="TreeGrafter"/>
</dbReference>
<dbReference type="PANTHER" id="PTHR31503:SF20">
    <property type="entry name" value="CA(2+)_H(+) EXCHANGER, PUTATIVE (EUROFUNG)-RELATED"/>
    <property type="match status" value="1"/>
</dbReference>
<dbReference type="GO" id="GO:0012505">
    <property type="term" value="C:endomembrane system"/>
    <property type="evidence" value="ECO:0007669"/>
    <property type="project" value="UniProtKB-SubCell"/>
</dbReference>
<proteinExistence type="inferred from homology"/>
<keyword evidence="4 9" id="KW-0812">Transmembrane</keyword>
<feature type="transmembrane region" description="Helical" evidence="9">
    <location>
        <begin position="303"/>
        <end position="325"/>
    </location>
</feature>
<feature type="transmembrane region" description="Helical" evidence="9">
    <location>
        <begin position="345"/>
        <end position="361"/>
    </location>
</feature>
<comment type="similarity">
    <text evidence="2">Belongs to the Ca(2+):cation antiporter (CaCA) (TC 2.A.19) family.</text>
</comment>
<evidence type="ECO:0000313" key="12">
    <source>
        <dbReference type="Proteomes" id="UP001271007"/>
    </source>
</evidence>
<evidence type="ECO:0000256" key="2">
    <source>
        <dbReference type="ARBA" id="ARBA00008170"/>
    </source>
</evidence>
<comment type="subcellular location">
    <subcellularLocation>
        <location evidence="1">Endomembrane system</location>
        <topology evidence="1">Multi-pass membrane protein</topology>
    </subcellularLocation>
</comment>
<evidence type="ECO:0000256" key="4">
    <source>
        <dbReference type="ARBA" id="ARBA00022692"/>
    </source>
</evidence>
<evidence type="ECO:0000256" key="5">
    <source>
        <dbReference type="ARBA" id="ARBA00022989"/>
    </source>
</evidence>
<feature type="compositionally biased region" description="Basic and acidic residues" evidence="8">
    <location>
        <begin position="61"/>
        <end position="74"/>
    </location>
</feature>
<feature type="region of interest" description="Disordered" evidence="8">
    <location>
        <begin position="1"/>
        <end position="140"/>
    </location>
</feature>
<feature type="compositionally biased region" description="Polar residues" evidence="8">
    <location>
        <begin position="106"/>
        <end position="122"/>
    </location>
</feature>
<dbReference type="PANTHER" id="PTHR31503">
    <property type="entry name" value="VACUOLAR CALCIUM ION TRANSPORTER"/>
    <property type="match status" value="1"/>
</dbReference>
<evidence type="ECO:0000313" key="11">
    <source>
        <dbReference type="EMBL" id="KAK3053560.1"/>
    </source>
</evidence>
<dbReference type="Proteomes" id="UP001271007">
    <property type="component" value="Unassembled WGS sequence"/>
</dbReference>
<dbReference type="GO" id="GO:0000329">
    <property type="term" value="C:fungal-type vacuole membrane"/>
    <property type="evidence" value="ECO:0007669"/>
    <property type="project" value="TreeGrafter"/>
</dbReference>
<feature type="transmembrane region" description="Helical" evidence="9">
    <location>
        <begin position="494"/>
        <end position="519"/>
    </location>
</feature>
<evidence type="ECO:0000256" key="6">
    <source>
        <dbReference type="ARBA" id="ARBA00023065"/>
    </source>
</evidence>
<feature type="transmembrane region" description="Helical" evidence="9">
    <location>
        <begin position="184"/>
        <end position="205"/>
    </location>
</feature>
<sequence length="598" mass="64351">MHSIKKAARRSAWYEGEDDGVKTYNPFGRVSNKPRRKRDEEQGGLYHANTENDVGPSPVEGQRRQEFLGDDEKINGVAKSGTFPAGPSGGLPRRSHEKYEEPMIENSETSNGSTSKNVSSDDSGVVERSVGPADTEGQPRKRKLRKFMLWKKSDKEEKAEEEETEEDKKRKNWPTPTLMGQVRAVFLSWINILLIAVPVGIALEYAGVNKIVVFVVNFIAIIPLAAMLSFATEELALYVGEVLGGLLNATFGNAVELIVSIIALIQHKILIVQTSLIGSMLSNLLLVLGMCFFLGGINRKEQFFNVTVAQTAASLLALAIGSLIIPTASRIFATGDDSGIAPTSRGTAVLLLVTYGCYLLFQLRTHTDMYNEPSKKVPKKSRGKKAKGDASKGIAAIGAGTGAAVGASEATRDDMFSDEEEGEVPQLSRIGALVTLAGSTVLVALCAEFMVSAIDAVATSVPEEFIGLILLPIVGNAAEHATAVTVAIKDKMDLSIGVACGSSLQIALLVLPLMVLFNWWGLGALQPGDPDWISAEASIMTLAFDGFQVSVLFISVIIVNYLIQDGKSHWLEGLLLMITYLIIALAAWFYKVSGQVAG</sequence>
<gene>
    <name evidence="11" type="ORF">LTR09_005304</name>
</gene>
<feature type="domain" description="Sodium/calcium exchanger membrane region" evidence="10">
    <location>
        <begin position="211"/>
        <end position="363"/>
    </location>
</feature>
<organism evidence="11 12">
    <name type="scientific">Extremus antarcticus</name>
    <dbReference type="NCBI Taxonomy" id="702011"/>
    <lineage>
        <taxon>Eukaryota</taxon>
        <taxon>Fungi</taxon>
        <taxon>Dikarya</taxon>
        <taxon>Ascomycota</taxon>
        <taxon>Pezizomycotina</taxon>
        <taxon>Dothideomycetes</taxon>
        <taxon>Dothideomycetidae</taxon>
        <taxon>Mycosphaerellales</taxon>
        <taxon>Extremaceae</taxon>
        <taxon>Extremus</taxon>
    </lineage>
</organism>
<feature type="transmembrane region" description="Helical" evidence="9">
    <location>
        <begin position="271"/>
        <end position="296"/>
    </location>
</feature>
<dbReference type="Pfam" id="PF01699">
    <property type="entry name" value="Na_Ca_ex"/>
    <property type="match status" value="2"/>
</dbReference>
<feature type="transmembrane region" description="Helical" evidence="9">
    <location>
        <begin position="570"/>
        <end position="590"/>
    </location>
</feature>
<feature type="transmembrane region" description="Helical" evidence="9">
    <location>
        <begin position="242"/>
        <end position="265"/>
    </location>
</feature>
<dbReference type="AlphaFoldDB" id="A0AAJ0G9M8"/>
<feature type="region of interest" description="Disordered" evidence="8">
    <location>
        <begin position="154"/>
        <end position="173"/>
    </location>
</feature>
<feature type="transmembrane region" description="Helical" evidence="9">
    <location>
        <begin position="211"/>
        <end position="230"/>
    </location>
</feature>
<evidence type="ECO:0000256" key="9">
    <source>
        <dbReference type="SAM" id="Phobius"/>
    </source>
</evidence>
<dbReference type="EMBL" id="JAWDJX010000015">
    <property type="protein sequence ID" value="KAK3053560.1"/>
    <property type="molecule type" value="Genomic_DNA"/>
</dbReference>
<keyword evidence="6" id="KW-0406">Ion transport</keyword>
<evidence type="ECO:0000256" key="3">
    <source>
        <dbReference type="ARBA" id="ARBA00022448"/>
    </source>
</evidence>
<comment type="caution">
    <text evidence="11">The sequence shown here is derived from an EMBL/GenBank/DDBJ whole genome shotgun (WGS) entry which is preliminary data.</text>
</comment>
<feature type="transmembrane region" description="Helical" evidence="9">
    <location>
        <begin position="430"/>
        <end position="453"/>
    </location>
</feature>
<keyword evidence="5 9" id="KW-1133">Transmembrane helix</keyword>
<evidence type="ECO:0000256" key="7">
    <source>
        <dbReference type="ARBA" id="ARBA00023136"/>
    </source>
</evidence>
<keyword evidence="3" id="KW-0813">Transport</keyword>
<evidence type="ECO:0000259" key="10">
    <source>
        <dbReference type="Pfam" id="PF01699"/>
    </source>
</evidence>
<reference evidence="11" key="1">
    <citation type="submission" date="2023-04" db="EMBL/GenBank/DDBJ databases">
        <title>Black Yeasts Isolated from many extreme environments.</title>
        <authorList>
            <person name="Coleine C."/>
            <person name="Stajich J.E."/>
            <person name="Selbmann L."/>
        </authorList>
    </citation>
    <scope>NUCLEOTIDE SEQUENCE</scope>
    <source>
        <strain evidence="11">CCFEE 5312</strain>
    </source>
</reference>